<protein>
    <submittedName>
        <fullName evidence="1">Uncharacterized protein</fullName>
    </submittedName>
</protein>
<accession>A0A9X2FYS7</accession>
<organism evidence="1 2">
    <name type="scientific">Idiomarina rhizosphaerae</name>
    <dbReference type="NCBI Taxonomy" id="2961572"/>
    <lineage>
        <taxon>Bacteria</taxon>
        <taxon>Pseudomonadati</taxon>
        <taxon>Pseudomonadota</taxon>
        <taxon>Gammaproteobacteria</taxon>
        <taxon>Alteromonadales</taxon>
        <taxon>Idiomarinaceae</taxon>
        <taxon>Idiomarina</taxon>
    </lineage>
</organism>
<sequence>MLTLITIAVAAFIPSITIDTDPENMLPDDNPQRVFHNEVKETFAMWKLPSKWHTSNPEMAQ</sequence>
<evidence type="ECO:0000313" key="2">
    <source>
        <dbReference type="Proteomes" id="UP001139474"/>
    </source>
</evidence>
<dbReference type="EMBL" id="JAMZDE010000001">
    <property type="protein sequence ID" value="MCP1338166.1"/>
    <property type="molecule type" value="Genomic_DNA"/>
</dbReference>
<keyword evidence="2" id="KW-1185">Reference proteome</keyword>
<proteinExistence type="predicted"/>
<dbReference type="Proteomes" id="UP001139474">
    <property type="component" value="Unassembled WGS sequence"/>
</dbReference>
<reference evidence="1" key="1">
    <citation type="submission" date="2022-06" db="EMBL/GenBank/DDBJ databases">
        <title>Idiomarina rhizosphaerae M1R2S28.</title>
        <authorList>
            <person name="Sun J.-Q."/>
            <person name="Li L.-F."/>
        </authorList>
    </citation>
    <scope>NUCLEOTIDE SEQUENCE</scope>
    <source>
        <strain evidence="1">M1R2S28</strain>
    </source>
</reference>
<evidence type="ECO:0000313" key="1">
    <source>
        <dbReference type="EMBL" id="MCP1338166.1"/>
    </source>
</evidence>
<dbReference type="RefSeq" id="WP_253617058.1">
    <property type="nucleotide sequence ID" value="NZ_JAMZDE010000001.1"/>
</dbReference>
<comment type="caution">
    <text evidence="1">The sequence shown here is derived from an EMBL/GenBank/DDBJ whole genome shotgun (WGS) entry which is preliminary data.</text>
</comment>
<dbReference type="AlphaFoldDB" id="A0A9X2FYS7"/>
<name>A0A9X2FYS7_9GAMM</name>
<gene>
    <name evidence="1" type="ORF">NJR55_01045</name>
</gene>